<evidence type="ECO:0000313" key="3">
    <source>
        <dbReference type="Proteomes" id="UP000646827"/>
    </source>
</evidence>
<reference evidence="2 3" key="1">
    <citation type="submission" date="2020-12" db="EMBL/GenBank/DDBJ databases">
        <title>Metabolic potential, ecology and presence of endohyphal bacteria is reflected in genomic diversity of Mucoromycotina.</title>
        <authorList>
            <person name="Muszewska A."/>
            <person name="Okrasinska A."/>
            <person name="Steczkiewicz K."/>
            <person name="Drgas O."/>
            <person name="Orlowska M."/>
            <person name="Perlinska-Lenart U."/>
            <person name="Aleksandrzak-Piekarczyk T."/>
            <person name="Szatraj K."/>
            <person name="Zielenkiewicz U."/>
            <person name="Pilsyk S."/>
            <person name="Malc E."/>
            <person name="Mieczkowski P."/>
            <person name="Kruszewska J.S."/>
            <person name="Biernat P."/>
            <person name="Pawlowska J."/>
        </authorList>
    </citation>
    <scope>NUCLEOTIDE SEQUENCE [LARGE SCALE GENOMIC DNA]</scope>
    <source>
        <strain evidence="2 3">CBS 142.35</strain>
    </source>
</reference>
<keyword evidence="1" id="KW-0472">Membrane</keyword>
<keyword evidence="1" id="KW-1133">Transmembrane helix</keyword>
<dbReference type="Proteomes" id="UP000646827">
    <property type="component" value="Unassembled WGS sequence"/>
</dbReference>
<evidence type="ECO:0000313" key="2">
    <source>
        <dbReference type="EMBL" id="KAG2224746.1"/>
    </source>
</evidence>
<sequence length="182" mass="20309">MGNDRDRLSLYRCGRGTNSLEGGSHQNVIRKFGSLVLVQLYLLTIGCAIILMYAGTMNRYGKIHKGHYEPWLTQHIHDLRAQLELPATYDEPGLHKHAVNLASSGERFGISTLPQDLMLKYGIQPVDHASQTEPQSSTDLSALIVLCISAAQSTAVQYKFMAKRRQGTKYAVLLAHTQKEQE</sequence>
<organism evidence="2 3">
    <name type="scientific">Circinella minor</name>
    <dbReference type="NCBI Taxonomy" id="1195481"/>
    <lineage>
        <taxon>Eukaryota</taxon>
        <taxon>Fungi</taxon>
        <taxon>Fungi incertae sedis</taxon>
        <taxon>Mucoromycota</taxon>
        <taxon>Mucoromycotina</taxon>
        <taxon>Mucoromycetes</taxon>
        <taxon>Mucorales</taxon>
        <taxon>Lichtheimiaceae</taxon>
        <taxon>Circinella</taxon>
    </lineage>
</organism>
<dbReference type="OrthoDB" id="2267587at2759"/>
<gene>
    <name evidence="2" type="ORF">INT45_009061</name>
</gene>
<dbReference type="EMBL" id="JAEPRB010000038">
    <property type="protein sequence ID" value="KAG2224746.1"/>
    <property type="molecule type" value="Genomic_DNA"/>
</dbReference>
<comment type="caution">
    <text evidence="2">The sequence shown here is derived from an EMBL/GenBank/DDBJ whole genome shotgun (WGS) entry which is preliminary data.</text>
</comment>
<proteinExistence type="predicted"/>
<dbReference type="AlphaFoldDB" id="A0A8H7SAR3"/>
<name>A0A8H7SAR3_9FUNG</name>
<accession>A0A8H7SAR3</accession>
<protein>
    <submittedName>
        <fullName evidence="2">Uncharacterized protein</fullName>
    </submittedName>
</protein>
<keyword evidence="3" id="KW-1185">Reference proteome</keyword>
<evidence type="ECO:0000256" key="1">
    <source>
        <dbReference type="SAM" id="Phobius"/>
    </source>
</evidence>
<feature type="transmembrane region" description="Helical" evidence="1">
    <location>
        <begin position="32"/>
        <end position="55"/>
    </location>
</feature>
<keyword evidence="1" id="KW-0812">Transmembrane</keyword>